<feature type="binding site" evidence="9">
    <location>
        <position position="99"/>
    </location>
    <ligand>
        <name>substrate</name>
    </ligand>
</feature>
<evidence type="ECO:0000256" key="1">
    <source>
        <dbReference type="ARBA" id="ARBA00008748"/>
    </source>
</evidence>
<dbReference type="PRINTS" id="PR00471">
    <property type="entry name" value="ACETATEKNASE"/>
</dbReference>
<feature type="binding site" evidence="9">
    <location>
        <begin position="214"/>
        <end position="218"/>
    </location>
    <ligand>
        <name>ATP</name>
        <dbReference type="ChEBI" id="CHEBI:30616"/>
    </ligand>
</feature>
<comment type="subcellular location">
    <subcellularLocation>
        <location evidence="9">Cytoplasm</location>
    </subcellularLocation>
</comment>
<feature type="site" description="Transition state stabilizer" evidence="9">
    <location>
        <position position="247"/>
    </location>
</feature>
<dbReference type="NCBIfam" id="TIGR00016">
    <property type="entry name" value="ackA"/>
    <property type="match status" value="1"/>
</dbReference>
<dbReference type="EC" id="2.7.2.1" evidence="9"/>
<dbReference type="PIRSF" id="PIRSF000722">
    <property type="entry name" value="Acetate_prop_kin"/>
    <property type="match status" value="1"/>
</dbReference>
<keyword evidence="8 9" id="KW-0460">Magnesium</keyword>
<comment type="cofactor">
    <cofactor evidence="9">
        <name>Mg(2+)</name>
        <dbReference type="ChEBI" id="CHEBI:18420"/>
    </cofactor>
    <cofactor evidence="9">
        <name>Mn(2+)</name>
        <dbReference type="ChEBI" id="CHEBI:29035"/>
    </cofactor>
    <text evidence="9">Mg(2+). Can also accept Mn(2+).</text>
</comment>
<dbReference type="Proteomes" id="UP000286947">
    <property type="component" value="Unassembled WGS sequence"/>
</dbReference>
<dbReference type="InterPro" id="IPR043129">
    <property type="entry name" value="ATPase_NBD"/>
</dbReference>
<protein>
    <recommendedName>
        <fullName evidence="9">Acetate kinase</fullName>
        <ecNumber evidence="9">2.7.2.1</ecNumber>
    </recommendedName>
    <alternativeName>
        <fullName evidence="9">Acetokinase</fullName>
    </alternativeName>
</protein>
<dbReference type="GO" id="GO:0006083">
    <property type="term" value="P:acetate metabolic process"/>
    <property type="evidence" value="ECO:0007669"/>
    <property type="project" value="TreeGrafter"/>
</dbReference>
<feature type="active site" description="Proton donor/acceptor" evidence="9">
    <location>
        <position position="156"/>
    </location>
</feature>
<reference evidence="11 12" key="1">
    <citation type="submission" date="2018-01" db="EMBL/GenBank/DDBJ databases">
        <title>Saezia sanguinis gen. nov., sp. nov., in the order Burkholderiales isolated from human blood.</title>
        <authorList>
            <person name="Medina-Pascual M.J."/>
            <person name="Valdezate S."/>
            <person name="Monzon S."/>
            <person name="Cuesta I."/>
            <person name="Carrasco G."/>
            <person name="Villalon P."/>
            <person name="Saez-Nieto J.A."/>
        </authorList>
    </citation>
    <scope>NUCLEOTIDE SEQUENCE [LARGE SCALE GENOMIC DNA]</scope>
    <source>
        <strain evidence="11 12">CNM695-12</strain>
    </source>
</reference>
<keyword evidence="6 9" id="KW-0418">Kinase</keyword>
<dbReference type="RefSeq" id="WP_204250862.1">
    <property type="nucleotide sequence ID" value="NZ_PQSP01000003.1"/>
</dbReference>
<comment type="caution">
    <text evidence="9">Lacks conserved residue(s) required for the propagation of feature annotation.</text>
</comment>
<dbReference type="Pfam" id="PF00871">
    <property type="entry name" value="Acetate_kinase"/>
    <property type="match status" value="1"/>
</dbReference>
<keyword evidence="3 9" id="KW-0808">Transferase</keyword>
<comment type="caution">
    <text evidence="11">The sequence shown here is derived from an EMBL/GenBank/DDBJ whole genome shotgun (WGS) entry which is preliminary data.</text>
</comment>
<name>A0A433SDG8_9BURK</name>
<keyword evidence="4 9" id="KW-0479">Metal-binding</keyword>
<organism evidence="11 12">
    <name type="scientific">Saezia sanguinis</name>
    <dbReference type="NCBI Taxonomy" id="1965230"/>
    <lineage>
        <taxon>Bacteria</taxon>
        <taxon>Pseudomonadati</taxon>
        <taxon>Pseudomonadota</taxon>
        <taxon>Betaproteobacteria</taxon>
        <taxon>Burkholderiales</taxon>
        <taxon>Saeziaceae</taxon>
        <taxon>Saezia</taxon>
    </lineage>
</organism>
<dbReference type="InterPro" id="IPR004372">
    <property type="entry name" value="Ac/propionate_kinase"/>
</dbReference>
<evidence type="ECO:0000256" key="6">
    <source>
        <dbReference type="ARBA" id="ARBA00022777"/>
    </source>
</evidence>
<keyword evidence="7 9" id="KW-0067">ATP-binding</keyword>
<comment type="pathway">
    <text evidence="9">Metabolic intermediate biosynthesis; acetyl-CoA biosynthesis; acetyl-CoA from acetate: step 1/2.</text>
</comment>
<dbReference type="SUPFAM" id="SSF53067">
    <property type="entry name" value="Actin-like ATPase domain"/>
    <property type="match status" value="2"/>
</dbReference>
<accession>A0A433SDG8</accession>
<evidence type="ECO:0000256" key="7">
    <source>
        <dbReference type="ARBA" id="ARBA00022840"/>
    </source>
</evidence>
<comment type="catalytic activity">
    <reaction evidence="9">
        <text>acetate + ATP = acetyl phosphate + ADP</text>
        <dbReference type="Rhea" id="RHEA:11352"/>
        <dbReference type="ChEBI" id="CHEBI:22191"/>
        <dbReference type="ChEBI" id="CHEBI:30089"/>
        <dbReference type="ChEBI" id="CHEBI:30616"/>
        <dbReference type="ChEBI" id="CHEBI:456216"/>
        <dbReference type="EC" id="2.7.2.1"/>
    </reaction>
</comment>
<feature type="site" description="Transition state stabilizer" evidence="9">
    <location>
        <position position="187"/>
    </location>
</feature>
<dbReference type="GO" id="GO:0005524">
    <property type="term" value="F:ATP binding"/>
    <property type="evidence" value="ECO:0007669"/>
    <property type="project" value="UniProtKB-KW"/>
</dbReference>
<dbReference type="PANTHER" id="PTHR21060:SF21">
    <property type="entry name" value="ACETATE KINASE"/>
    <property type="match status" value="1"/>
</dbReference>
<feature type="binding site" evidence="9">
    <location>
        <begin position="288"/>
        <end position="290"/>
    </location>
    <ligand>
        <name>ATP</name>
        <dbReference type="ChEBI" id="CHEBI:30616"/>
    </ligand>
</feature>
<dbReference type="GO" id="GO:0000287">
    <property type="term" value="F:magnesium ion binding"/>
    <property type="evidence" value="ECO:0007669"/>
    <property type="project" value="UniProtKB-UniRule"/>
</dbReference>
<proteinExistence type="inferred from homology"/>
<gene>
    <name evidence="9 11" type="primary">ackA</name>
    <name evidence="11" type="ORF">CUZ56_01569</name>
</gene>
<dbReference type="GO" id="GO:0008776">
    <property type="term" value="F:acetate kinase activity"/>
    <property type="evidence" value="ECO:0007669"/>
    <property type="project" value="UniProtKB-UniRule"/>
</dbReference>
<evidence type="ECO:0000256" key="5">
    <source>
        <dbReference type="ARBA" id="ARBA00022741"/>
    </source>
</evidence>
<feature type="binding site" evidence="9">
    <location>
        <position position="385"/>
    </location>
    <ligand>
        <name>Mg(2+)</name>
        <dbReference type="ChEBI" id="CHEBI:18420"/>
    </ligand>
</feature>
<evidence type="ECO:0000313" key="12">
    <source>
        <dbReference type="Proteomes" id="UP000286947"/>
    </source>
</evidence>
<comment type="function">
    <text evidence="9">Catalyzes the formation of acetyl phosphate from acetate and ATP. Can also catalyze the reverse reaction.</text>
</comment>
<dbReference type="HAMAP" id="MF_00020">
    <property type="entry name" value="Acetate_kinase"/>
    <property type="match status" value="1"/>
</dbReference>
<dbReference type="InterPro" id="IPR023865">
    <property type="entry name" value="Aliphatic_acid_kinase_CS"/>
</dbReference>
<dbReference type="PROSITE" id="PS01075">
    <property type="entry name" value="ACETATE_KINASE_1"/>
    <property type="match status" value="1"/>
</dbReference>
<feature type="binding site" evidence="9">
    <location>
        <position position="13"/>
    </location>
    <ligand>
        <name>Mg(2+)</name>
        <dbReference type="ChEBI" id="CHEBI:18420"/>
    </ligand>
</feature>
<comment type="subunit">
    <text evidence="9">Homodimer.</text>
</comment>
<dbReference type="UniPathway" id="UPA00340">
    <property type="reaction ID" value="UER00458"/>
</dbReference>
<evidence type="ECO:0000256" key="3">
    <source>
        <dbReference type="ARBA" id="ARBA00022679"/>
    </source>
</evidence>
<dbReference type="AlphaFoldDB" id="A0A433SDG8"/>
<evidence type="ECO:0000256" key="10">
    <source>
        <dbReference type="RuleBase" id="RU003835"/>
    </source>
</evidence>
<feature type="binding site" evidence="9">
    <location>
        <position position="20"/>
    </location>
    <ligand>
        <name>ATP</name>
        <dbReference type="ChEBI" id="CHEBI:30616"/>
    </ligand>
</feature>
<keyword evidence="5 9" id="KW-0547">Nucleotide-binding</keyword>
<keyword evidence="12" id="KW-1185">Reference proteome</keyword>
<sequence>MEQSHDKLIMTVNAGSSSIKIGLFKGHPGQDVPVLFAGAKFDGIGTLPRMKVTRADGSLATEKQFDPKEAHDQITAFKLIFPALLSELHGQEPALIAHRIVHGGEHYTEPVLMNQHHLQELKKVIPLAPLHEPFNLAPIEQILKSNPTLPQVACFDTAFHANRSELSMLTGLPYSYYEQGIRRYGFHGLSFEYISHQLHHVAPSIANGKVIIAHLGSGVGLCSIENGKCVEVTTSFTALDGVPMGSRTGTLDPGVMLYLVGQGKTYDELENILYRQSGLLGISGVSNDMRTLRSSGDKRAQLAIDYFAYHIAQQIGRLAVTVGGLDGLVFTAGIGEKDAKLRSQVVRYLEPIFKLELDEQANEGNAFQISSGESQAPVLVIPTDEESMLAKHAWKIYNKL</sequence>
<evidence type="ECO:0000256" key="8">
    <source>
        <dbReference type="ARBA" id="ARBA00022842"/>
    </source>
</evidence>
<dbReference type="Gene3D" id="3.30.420.40">
    <property type="match status" value="2"/>
</dbReference>
<evidence type="ECO:0000256" key="4">
    <source>
        <dbReference type="ARBA" id="ARBA00022723"/>
    </source>
</evidence>
<evidence type="ECO:0000256" key="2">
    <source>
        <dbReference type="ARBA" id="ARBA00022490"/>
    </source>
</evidence>
<keyword evidence="2 9" id="KW-0963">Cytoplasm</keyword>
<evidence type="ECO:0000256" key="9">
    <source>
        <dbReference type="HAMAP-Rule" id="MF_00020"/>
    </source>
</evidence>
<dbReference type="InterPro" id="IPR000890">
    <property type="entry name" value="Aliphatic_acid_kin_short-chain"/>
</dbReference>
<evidence type="ECO:0000313" key="11">
    <source>
        <dbReference type="EMBL" id="RUS66778.1"/>
    </source>
</evidence>
<dbReference type="GO" id="GO:0005829">
    <property type="term" value="C:cytosol"/>
    <property type="evidence" value="ECO:0007669"/>
    <property type="project" value="TreeGrafter"/>
</dbReference>
<dbReference type="EMBL" id="PQSP01000003">
    <property type="protein sequence ID" value="RUS66778.1"/>
    <property type="molecule type" value="Genomic_DNA"/>
</dbReference>
<dbReference type="PANTHER" id="PTHR21060">
    <property type="entry name" value="ACETATE KINASE"/>
    <property type="match status" value="1"/>
</dbReference>
<dbReference type="GO" id="GO:0006085">
    <property type="term" value="P:acetyl-CoA biosynthetic process"/>
    <property type="evidence" value="ECO:0007669"/>
    <property type="project" value="UniProtKB-UniRule"/>
</dbReference>
<comment type="similarity">
    <text evidence="1 9 10">Belongs to the acetokinase family.</text>
</comment>